<dbReference type="GO" id="GO:0009341">
    <property type="term" value="C:beta-galactosidase complex"/>
    <property type="evidence" value="ECO:0007669"/>
    <property type="project" value="InterPro"/>
</dbReference>
<dbReference type="SUPFAM" id="SSF51445">
    <property type="entry name" value="(Trans)glycosidases"/>
    <property type="match status" value="1"/>
</dbReference>
<protein>
    <recommendedName>
        <fullName evidence="7">Beta-galactosidase trimerisation domain-containing protein</fullName>
    </recommendedName>
</protein>
<sequence>MSFEIRDGELWRDGTPFPVAGVDYHPSAAGCRIWTDWDPSALRRDFRAMADAGLNTVRLFLFWRDFEPAPGRHDPVVFDRLRTAVDLAAEAGLACVLSLLTIWMNGQRLELSWRSGRGFFDDAQLLERQRAYARRVALALRGAGNVLAVDLGDEIANVDPGAARLPREAVAAWQTGLAETLRAELPGLLVTQANDASGVLGAAPFGPDNATGLDLIALHGFPTWAPVSIESTSCYKATSLVPFLVRYARAFGVPLVDELTSYGTDEATTAAYLRAATASALGNGAAGVLAWCWQDIASTAEPYQQRPGERFVGLHRLDGTPRPAMAGLRGALRAAPRLRPGPGRAPVALYLPERARVDGGSYLDTGVGTVATFYAYLLLKRAHLDVDIVAGDPTGYRLVVCPSVGHVTLTDLDRLAGAARHGATVYYSMADHLHGFPGSDLAGAEPVDYTLLTAGREYVEWDADRWAIDWAGAGVRPSVLSVTTGQVLGRYPDGTPALVRNAVGTGQVVFCAAPFERQLDVPGRLTAAAWEVLYRRVAALAGLAPEVDCADPDVEILPGRAGDPHEVLLVNHAPTARRVQLRWQPPAGRPVCQEVVLDGKDWRLLAGPRELRPDDVPSVHQQPAPY</sequence>
<keyword evidence="2" id="KW-0326">Glycosidase</keyword>
<dbReference type="Gene3D" id="3.20.20.80">
    <property type="entry name" value="Glycosidases"/>
    <property type="match status" value="1"/>
</dbReference>
<comment type="caution">
    <text evidence="5">The sequence shown here is derived from an EMBL/GenBank/DDBJ whole genome shotgun (WGS) entry which is preliminary data.</text>
</comment>
<dbReference type="InterPro" id="IPR013529">
    <property type="entry name" value="Glyco_hydro_42_N"/>
</dbReference>
<organism evidence="5 6">
    <name type="scientific">Micromonospora radicis</name>
    <dbReference type="NCBI Taxonomy" id="1894971"/>
    <lineage>
        <taxon>Bacteria</taxon>
        <taxon>Bacillati</taxon>
        <taxon>Actinomycetota</taxon>
        <taxon>Actinomycetes</taxon>
        <taxon>Micromonosporales</taxon>
        <taxon>Micromonosporaceae</taxon>
        <taxon>Micromonospora</taxon>
    </lineage>
</organism>
<dbReference type="GO" id="GO:0004565">
    <property type="term" value="F:beta-galactosidase activity"/>
    <property type="evidence" value="ECO:0007669"/>
    <property type="project" value="InterPro"/>
</dbReference>
<feature type="domain" description="Glycoside hydrolase family 42 N-terminal" evidence="3">
    <location>
        <begin position="36"/>
        <end position="97"/>
    </location>
</feature>
<gene>
    <name evidence="5" type="ORF">D2L64_05580</name>
</gene>
<evidence type="ECO:0000259" key="4">
    <source>
        <dbReference type="Pfam" id="PF08532"/>
    </source>
</evidence>
<keyword evidence="6" id="KW-1185">Reference proteome</keyword>
<dbReference type="Proteomes" id="UP000283832">
    <property type="component" value="Unassembled WGS sequence"/>
</dbReference>
<dbReference type="SUPFAM" id="SSF52317">
    <property type="entry name" value="Class I glutamine amidotransferase-like"/>
    <property type="match status" value="1"/>
</dbReference>
<evidence type="ECO:0000256" key="2">
    <source>
        <dbReference type="ARBA" id="ARBA00023295"/>
    </source>
</evidence>
<evidence type="ECO:0000313" key="5">
    <source>
        <dbReference type="EMBL" id="RIV40312.1"/>
    </source>
</evidence>
<dbReference type="RefSeq" id="WP_119573606.1">
    <property type="nucleotide sequence ID" value="NZ_QXEC01000003.1"/>
</dbReference>
<evidence type="ECO:0000313" key="6">
    <source>
        <dbReference type="Proteomes" id="UP000283832"/>
    </source>
</evidence>
<dbReference type="Pfam" id="PF08532">
    <property type="entry name" value="Glyco_hydro_42M"/>
    <property type="match status" value="1"/>
</dbReference>
<reference evidence="5 6" key="1">
    <citation type="submission" date="2018-08" db="EMBL/GenBank/DDBJ databases">
        <title>Jishengella sp. nov., isolated from a root of Azadirachta indica A. Juss. var. siamensis Valenton.</title>
        <authorList>
            <person name="Kuncharoen N."/>
            <person name="Tanasupawat S."/>
            <person name="Kudo T."/>
            <person name="Ohkuma M."/>
        </authorList>
    </citation>
    <scope>NUCLEOTIDE SEQUENCE [LARGE SCALE GENOMIC DNA]</scope>
    <source>
        <strain evidence="5 6">AZ1-13</strain>
    </source>
</reference>
<name>A0A418MYM7_9ACTN</name>
<accession>A0A418MYM7</accession>
<keyword evidence="1" id="KW-0378">Hydrolase</keyword>
<dbReference type="AlphaFoldDB" id="A0A418MYM7"/>
<dbReference type="EMBL" id="QXEC01000003">
    <property type="protein sequence ID" value="RIV40312.1"/>
    <property type="molecule type" value="Genomic_DNA"/>
</dbReference>
<dbReference type="InterPro" id="IPR029062">
    <property type="entry name" value="Class_I_gatase-like"/>
</dbReference>
<evidence type="ECO:0008006" key="7">
    <source>
        <dbReference type="Google" id="ProtNLM"/>
    </source>
</evidence>
<dbReference type="Pfam" id="PF02449">
    <property type="entry name" value="Glyco_hydro_42"/>
    <property type="match status" value="1"/>
</dbReference>
<dbReference type="GO" id="GO:0005975">
    <property type="term" value="P:carbohydrate metabolic process"/>
    <property type="evidence" value="ECO:0007669"/>
    <property type="project" value="InterPro"/>
</dbReference>
<dbReference type="InterPro" id="IPR017853">
    <property type="entry name" value="GH"/>
</dbReference>
<proteinExistence type="predicted"/>
<feature type="domain" description="Beta-galactosidase trimerisation" evidence="4">
    <location>
        <begin position="369"/>
        <end position="538"/>
    </location>
</feature>
<evidence type="ECO:0000256" key="1">
    <source>
        <dbReference type="ARBA" id="ARBA00022801"/>
    </source>
</evidence>
<dbReference type="InterPro" id="IPR013738">
    <property type="entry name" value="Beta_galactosidase_Trimer"/>
</dbReference>
<evidence type="ECO:0000259" key="3">
    <source>
        <dbReference type="Pfam" id="PF02449"/>
    </source>
</evidence>
<dbReference type="Gene3D" id="3.40.50.880">
    <property type="match status" value="1"/>
</dbReference>
<dbReference type="OrthoDB" id="9800974at2"/>